<accession>A0ABT6FKF5</accession>
<dbReference type="EMBL" id="JARRAG010000002">
    <property type="protein sequence ID" value="MDG3008044.1"/>
    <property type="molecule type" value="Genomic_DNA"/>
</dbReference>
<evidence type="ECO:0000313" key="3">
    <source>
        <dbReference type="Proteomes" id="UP001216907"/>
    </source>
</evidence>
<evidence type="ECO:0000256" key="1">
    <source>
        <dbReference type="SAM" id="MobiDB-lite"/>
    </source>
</evidence>
<reference evidence="2 3" key="1">
    <citation type="submission" date="2023-03" db="EMBL/GenBank/DDBJ databases">
        <title>Paludisphaera mucosa sp. nov. a novel planctomycete from northern fen.</title>
        <authorList>
            <person name="Ivanova A."/>
        </authorList>
    </citation>
    <scope>NUCLEOTIDE SEQUENCE [LARGE SCALE GENOMIC DNA]</scope>
    <source>
        <strain evidence="2 3">Pla2</strain>
    </source>
</reference>
<feature type="compositionally biased region" description="Basic residues" evidence="1">
    <location>
        <begin position="1"/>
        <end position="13"/>
    </location>
</feature>
<feature type="region of interest" description="Disordered" evidence="1">
    <location>
        <begin position="1"/>
        <end position="100"/>
    </location>
</feature>
<dbReference type="RefSeq" id="WP_277864312.1">
    <property type="nucleotide sequence ID" value="NZ_JARRAG010000002.1"/>
</dbReference>
<proteinExistence type="predicted"/>
<comment type="caution">
    <text evidence="2">The sequence shown here is derived from an EMBL/GenBank/DDBJ whole genome shotgun (WGS) entry which is preliminary data.</text>
</comment>
<keyword evidence="3" id="KW-1185">Reference proteome</keyword>
<name>A0ABT6FKF5_9BACT</name>
<dbReference type="Proteomes" id="UP001216907">
    <property type="component" value="Unassembled WGS sequence"/>
</dbReference>
<evidence type="ECO:0000313" key="2">
    <source>
        <dbReference type="EMBL" id="MDG3008044.1"/>
    </source>
</evidence>
<sequence length="100" mass="10754">MSIGLKKRTKKAAKAGAPKSSSRKLAETLVETSRTQAQEPPRDVESAVAHVVGKPAEVEPREYAAQPAEEPEAAMQSDEAPDAGYGRCTESSDWENRGRS</sequence>
<gene>
    <name evidence="2" type="ORF">PZE19_30130</name>
</gene>
<protein>
    <submittedName>
        <fullName evidence="2">Uncharacterized protein</fullName>
    </submittedName>
</protein>
<organism evidence="2 3">
    <name type="scientific">Paludisphaera mucosa</name>
    <dbReference type="NCBI Taxonomy" id="3030827"/>
    <lineage>
        <taxon>Bacteria</taxon>
        <taxon>Pseudomonadati</taxon>
        <taxon>Planctomycetota</taxon>
        <taxon>Planctomycetia</taxon>
        <taxon>Isosphaerales</taxon>
        <taxon>Isosphaeraceae</taxon>
        <taxon>Paludisphaera</taxon>
    </lineage>
</organism>